<organism evidence="3 4">
    <name type="scientific">Lysobacter niastensis</name>
    <dbReference type="NCBI Taxonomy" id="380629"/>
    <lineage>
        <taxon>Bacteria</taxon>
        <taxon>Pseudomonadati</taxon>
        <taxon>Pseudomonadota</taxon>
        <taxon>Gammaproteobacteria</taxon>
        <taxon>Lysobacterales</taxon>
        <taxon>Lysobacteraceae</taxon>
        <taxon>Lysobacter</taxon>
    </lineage>
</organism>
<accession>A0ABU1W747</accession>
<feature type="compositionally biased region" description="Polar residues" evidence="1">
    <location>
        <begin position="12"/>
        <end position="22"/>
    </location>
</feature>
<evidence type="ECO:0000256" key="2">
    <source>
        <dbReference type="SAM" id="Phobius"/>
    </source>
</evidence>
<keyword evidence="2" id="KW-0812">Transmembrane</keyword>
<evidence type="ECO:0000256" key="1">
    <source>
        <dbReference type="SAM" id="MobiDB-lite"/>
    </source>
</evidence>
<comment type="caution">
    <text evidence="3">The sequence shown here is derived from an EMBL/GenBank/DDBJ whole genome shotgun (WGS) entry which is preliminary data.</text>
</comment>
<keyword evidence="2" id="KW-1133">Transmembrane helix</keyword>
<name>A0ABU1W747_9GAMM</name>
<evidence type="ECO:0000313" key="3">
    <source>
        <dbReference type="EMBL" id="MDR7133409.1"/>
    </source>
</evidence>
<feature type="region of interest" description="Disordered" evidence="1">
    <location>
        <begin position="1"/>
        <end position="22"/>
    </location>
</feature>
<proteinExistence type="predicted"/>
<reference evidence="3 4" key="1">
    <citation type="submission" date="2023-07" db="EMBL/GenBank/DDBJ databases">
        <title>Sorghum-associated microbial communities from plants grown in Nebraska, USA.</title>
        <authorList>
            <person name="Schachtman D."/>
        </authorList>
    </citation>
    <scope>NUCLEOTIDE SEQUENCE [LARGE SCALE GENOMIC DNA]</scope>
    <source>
        <strain evidence="3 4">BE198</strain>
    </source>
</reference>
<dbReference type="Proteomes" id="UP001251524">
    <property type="component" value="Unassembled WGS sequence"/>
</dbReference>
<dbReference type="RefSeq" id="WP_310058076.1">
    <property type="nucleotide sequence ID" value="NZ_JAVDVY010000001.1"/>
</dbReference>
<feature type="transmembrane region" description="Helical" evidence="2">
    <location>
        <begin position="56"/>
        <end position="76"/>
    </location>
</feature>
<gene>
    <name evidence="3" type="ORF">J2X06_000593</name>
</gene>
<feature type="transmembrane region" description="Helical" evidence="2">
    <location>
        <begin position="31"/>
        <end position="50"/>
    </location>
</feature>
<dbReference type="EMBL" id="JAVDVY010000001">
    <property type="protein sequence ID" value="MDR7133409.1"/>
    <property type="molecule type" value="Genomic_DNA"/>
</dbReference>
<evidence type="ECO:0000313" key="4">
    <source>
        <dbReference type="Proteomes" id="UP001251524"/>
    </source>
</evidence>
<protein>
    <submittedName>
        <fullName evidence="3">Membrane protein YccC</fullName>
    </submittedName>
</protein>
<feature type="transmembrane region" description="Helical" evidence="2">
    <location>
        <begin position="88"/>
        <end position="114"/>
    </location>
</feature>
<keyword evidence="2" id="KW-0472">Membrane</keyword>
<sequence length="127" mass="14049">MATFDGRENPYQAPQAQMSQERTIGSPRRRFLLSCLGWFLPVPAVAMLLFYLLPNWILVVLVSLVVLWMATVTWVIRAHRSTGFAYRATVAVGLTISLAICFALGSALLLAPIFSKPIDVTLPQRGT</sequence>
<keyword evidence="4" id="KW-1185">Reference proteome</keyword>